<reference evidence="7 8" key="1">
    <citation type="submission" date="2020-08" db="EMBL/GenBank/DDBJ databases">
        <title>Genome public.</title>
        <authorList>
            <person name="Liu C."/>
            <person name="Sun Q."/>
        </authorList>
    </citation>
    <scope>NUCLEOTIDE SEQUENCE [LARGE SCALE GENOMIC DNA]</scope>
    <source>
        <strain evidence="7 8">NSJ-27</strain>
    </source>
</reference>
<name>A0ABR7IR23_9CLOT</name>
<evidence type="ECO:0000256" key="1">
    <source>
        <dbReference type="ARBA" id="ARBA00009375"/>
    </source>
</evidence>
<keyword evidence="8" id="KW-1185">Reference proteome</keyword>
<accession>A0ABR7IR23</accession>
<feature type="active site" description="Nucleophile" evidence="4">
    <location>
        <position position="52"/>
    </location>
</feature>
<evidence type="ECO:0000256" key="5">
    <source>
        <dbReference type="RuleBase" id="RU003792"/>
    </source>
</evidence>
<proteinExistence type="inferred from homology"/>
<dbReference type="Proteomes" id="UP000649151">
    <property type="component" value="Unassembled WGS sequence"/>
</dbReference>
<comment type="subunit">
    <text evidence="4">Homodimer.</text>
</comment>
<dbReference type="InterPro" id="IPR020094">
    <property type="entry name" value="TruA/RsuA/RluB/E/F_N"/>
</dbReference>
<dbReference type="Gene3D" id="3.30.70.660">
    <property type="entry name" value="Pseudouridine synthase I, catalytic domain, C-terminal subdomain"/>
    <property type="match status" value="1"/>
</dbReference>
<dbReference type="CDD" id="cd02570">
    <property type="entry name" value="PseudoU_synth_EcTruA"/>
    <property type="match status" value="1"/>
</dbReference>
<feature type="binding site" evidence="4">
    <location>
        <position position="110"/>
    </location>
    <ligand>
        <name>substrate</name>
    </ligand>
</feature>
<dbReference type="PANTHER" id="PTHR11142">
    <property type="entry name" value="PSEUDOURIDYLATE SYNTHASE"/>
    <property type="match status" value="1"/>
</dbReference>
<feature type="domain" description="Pseudouridine synthase I TruA alpha/beta" evidence="6">
    <location>
        <begin position="143"/>
        <end position="244"/>
    </location>
</feature>
<dbReference type="GO" id="GO:0160147">
    <property type="term" value="F:tRNA pseudouridine(38-40) synthase activity"/>
    <property type="evidence" value="ECO:0007669"/>
    <property type="project" value="UniProtKB-EC"/>
</dbReference>
<dbReference type="InterPro" id="IPR020097">
    <property type="entry name" value="PsdUridine_synth_TruA_a/b_dom"/>
</dbReference>
<comment type="caution">
    <text evidence="7">The sequence shown here is derived from an EMBL/GenBank/DDBJ whole genome shotgun (WGS) entry which is preliminary data.</text>
</comment>
<dbReference type="InterPro" id="IPR001406">
    <property type="entry name" value="PsdUridine_synth_TruA"/>
</dbReference>
<evidence type="ECO:0000259" key="6">
    <source>
        <dbReference type="Pfam" id="PF01416"/>
    </source>
</evidence>
<protein>
    <recommendedName>
        <fullName evidence="4">tRNA pseudouridine synthase A</fullName>
        <ecNumber evidence="4">5.4.99.12</ecNumber>
    </recommendedName>
    <alternativeName>
        <fullName evidence="4">tRNA pseudouridine(38-40) synthase</fullName>
    </alternativeName>
    <alternativeName>
        <fullName evidence="4">tRNA pseudouridylate synthase I</fullName>
    </alternativeName>
    <alternativeName>
        <fullName evidence="4">tRNA-uridine isomerase I</fullName>
    </alternativeName>
</protein>
<evidence type="ECO:0000256" key="2">
    <source>
        <dbReference type="ARBA" id="ARBA00022694"/>
    </source>
</evidence>
<dbReference type="PIRSF" id="PIRSF001430">
    <property type="entry name" value="tRNA_psdUrid_synth"/>
    <property type="match status" value="1"/>
</dbReference>
<comment type="similarity">
    <text evidence="1 4 5">Belongs to the tRNA pseudouridine synthase TruA family.</text>
</comment>
<dbReference type="HAMAP" id="MF_00171">
    <property type="entry name" value="TruA"/>
    <property type="match status" value="1"/>
</dbReference>
<dbReference type="RefSeq" id="WP_069989354.1">
    <property type="nucleotide sequence ID" value="NZ_JACOQK010000001.1"/>
</dbReference>
<evidence type="ECO:0000313" key="8">
    <source>
        <dbReference type="Proteomes" id="UP000649151"/>
    </source>
</evidence>
<dbReference type="EC" id="5.4.99.12" evidence="4"/>
<dbReference type="InterPro" id="IPR020103">
    <property type="entry name" value="PsdUridine_synth_cat_dom_sf"/>
</dbReference>
<comment type="function">
    <text evidence="4">Formation of pseudouridine at positions 38, 39 and 40 in the anticodon stem and loop of transfer RNAs.</text>
</comment>
<sequence>MRNLLFEISYNGSRYHGWQVQQNAITVQQVVQDSIERLFQKRLDISGCSRTDTGVHANQYFFHMKTESKIPCNNIQRAMNTSLPDDIVVLGCSEAPLDFHARYSCTGKEYVYQIWNAEYGNPFLQDMVYHYRYPLRIERIQQAMQYLLGTHDFSAFCALHTDVEDKTRTIFDARVEQEGNLIKLVFRGDGFLYNMVRIMVGTLLFVSEGKIQPEQIPEIIQKKDRSLAGKTAPARGLYLNRIFY</sequence>
<keyword evidence="3 4" id="KW-0413">Isomerase</keyword>
<evidence type="ECO:0000256" key="4">
    <source>
        <dbReference type="HAMAP-Rule" id="MF_00171"/>
    </source>
</evidence>
<evidence type="ECO:0000256" key="3">
    <source>
        <dbReference type="ARBA" id="ARBA00023235"/>
    </source>
</evidence>
<organism evidence="7 8">
    <name type="scientific">Clostridium facile</name>
    <dbReference type="NCBI Taxonomy" id="2763035"/>
    <lineage>
        <taxon>Bacteria</taxon>
        <taxon>Bacillati</taxon>
        <taxon>Bacillota</taxon>
        <taxon>Clostridia</taxon>
        <taxon>Eubacteriales</taxon>
        <taxon>Clostridiaceae</taxon>
        <taxon>Clostridium</taxon>
    </lineage>
</organism>
<comment type="caution">
    <text evidence="4">Lacks conserved residue(s) required for the propagation of feature annotation.</text>
</comment>
<dbReference type="SUPFAM" id="SSF55120">
    <property type="entry name" value="Pseudouridine synthase"/>
    <property type="match status" value="1"/>
</dbReference>
<dbReference type="InterPro" id="IPR020095">
    <property type="entry name" value="PsdUridine_synth_TruA_C"/>
</dbReference>
<keyword evidence="2 4" id="KW-0819">tRNA processing</keyword>
<dbReference type="EMBL" id="JACOQK010000001">
    <property type="protein sequence ID" value="MBC5787606.1"/>
    <property type="molecule type" value="Genomic_DNA"/>
</dbReference>
<dbReference type="NCBIfam" id="TIGR00071">
    <property type="entry name" value="hisT_truA"/>
    <property type="match status" value="1"/>
</dbReference>
<comment type="catalytic activity">
    <reaction evidence="4 5">
        <text>uridine(38/39/40) in tRNA = pseudouridine(38/39/40) in tRNA</text>
        <dbReference type="Rhea" id="RHEA:22376"/>
        <dbReference type="Rhea" id="RHEA-COMP:10085"/>
        <dbReference type="Rhea" id="RHEA-COMP:10087"/>
        <dbReference type="ChEBI" id="CHEBI:65314"/>
        <dbReference type="ChEBI" id="CHEBI:65315"/>
        <dbReference type="EC" id="5.4.99.12"/>
    </reaction>
</comment>
<evidence type="ECO:0000313" key="7">
    <source>
        <dbReference type="EMBL" id="MBC5787606.1"/>
    </source>
</evidence>
<gene>
    <name evidence="4 7" type="primary">truA</name>
    <name evidence="7" type="ORF">H8Z77_06160</name>
</gene>
<dbReference type="Gene3D" id="3.30.70.580">
    <property type="entry name" value="Pseudouridine synthase I, catalytic domain, N-terminal subdomain"/>
    <property type="match status" value="1"/>
</dbReference>
<feature type="domain" description="Pseudouridine synthase I TruA alpha/beta" evidence="6">
    <location>
        <begin position="9"/>
        <end position="104"/>
    </location>
</feature>
<dbReference type="Pfam" id="PF01416">
    <property type="entry name" value="PseudoU_synth_1"/>
    <property type="match status" value="2"/>
</dbReference>
<dbReference type="PANTHER" id="PTHR11142:SF0">
    <property type="entry name" value="TRNA PSEUDOURIDINE SYNTHASE-LIKE 1"/>
    <property type="match status" value="1"/>
</dbReference>